<sequence length="190" mass="21675">MSECRICLNSSNDSALISPCMCSGSIQYVHSSCLQRWLKEKYPNRYKNMLSRTRSCSTGLKCELCKYEFQGKIKFLGLSGILKKLKETQALIYIVLNVPVILYLVYKFNHLLRHLLNVSKSHINLIRIQSSGCKKFLMLIKFYIRFLVGLLPVAVFGASAPTIAYSTMILAKNLISECQVFEIKSVSRKM</sequence>
<evidence type="ECO:0000313" key="12">
    <source>
        <dbReference type="EMBL" id="CAG9331356.1"/>
    </source>
</evidence>
<dbReference type="PROSITE" id="PS51292">
    <property type="entry name" value="ZF_RING_CH"/>
    <property type="match status" value="1"/>
</dbReference>
<keyword evidence="5" id="KW-0863">Zinc-finger</keyword>
<evidence type="ECO:0000256" key="4">
    <source>
        <dbReference type="ARBA" id="ARBA00022723"/>
    </source>
</evidence>
<dbReference type="InterPro" id="IPR013083">
    <property type="entry name" value="Znf_RING/FYVE/PHD"/>
</dbReference>
<feature type="transmembrane region" description="Helical" evidence="10">
    <location>
        <begin position="142"/>
        <end position="165"/>
    </location>
</feature>
<dbReference type="CDD" id="cd16495">
    <property type="entry name" value="RING_CH-C4HC3_MARCH"/>
    <property type="match status" value="1"/>
</dbReference>
<dbReference type="AlphaFoldDB" id="A0AAU9K0D9"/>
<dbReference type="EMBL" id="CAJZBQ010000053">
    <property type="protein sequence ID" value="CAG9331356.1"/>
    <property type="molecule type" value="Genomic_DNA"/>
</dbReference>
<comment type="caution">
    <text evidence="12">The sequence shown here is derived from an EMBL/GenBank/DDBJ whole genome shotgun (WGS) entry which is preliminary data.</text>
</comment>
<dbReference type="Proteomes" id="UP001162131">
    <property type="component" value="Unassembled WGS sequence"/>
</dbReference>
<dbReference type="Gene3D" id="3.30.40.10">
    <property type="entry name" value="Zinc/RING finger domain, C3HC4 (zinc finger)"/>
    <property type="match status" value="1"/>
</dbReference>
<gene>
    <name evidence="12" type="ORF">BSTOLATCC_MIC53428</name>
</gene>
<dbReference type="SUPFAM" id="SSF57850">
    <property type="entry name" value="RING/U-box"/>
    <property type="match status" value="1"/>
</dbReference>
<evidence type="ECO:0000256" key="9">
    <source>
        <dbReference type="ARBA" id="ARBA00023136"/>
    </source>
</evidence>
<evidence type="ECO:0000313" key="13">
    <source>
        <dbReference type="Proteomes" id="UP001162131"/>
    </source>
</evidence>
<keyword evidence="9 10" id="KW-0472">Membrane</keyword>
<name>A0AAU9K0D9_9CILI</name>
<evidence type="ECO:0000256" key="2">
    <source>
        <dbReference type="ARBA" id="ARBA00022679"/>
    </source>
</evidence>
<keyword evidence="4" id="KW-0479">Metal-binding</keyword>
<evidence type="ECO:0000256" key="3">
    <source>
        <dbReference type="ARBA" id="ARBA00022692"/>
    </source>
</evidence>
<dbReference type="GO" id="GO:0016740">
    <property type="term" value="F:transferase activity"/>
    <property type="evidence" value="ECO:0007669"/>
    <property type="project" value="UniProtKB-KW"/>
</dbReference>
<evidence type="ECO:0000256" key="7">
    <source>
        <dbReference type="ARBA" id="ARBA00022833"/>
    </source>
</evidence>
<dbReference type="Pfam" id="PF12906">
    <property type="entry name" value="RINGv"/>
    <property type="match status" value="1"/>
</dbReference>
<evidence type="ECO:0000256" key="1">
    <source>
        <dbReference type="ARBA" id="ARBA00004141"/>
    </source>
</evidence>
<accession>A0AAU9K0D9</accession>
<keyword evidence="2" id="KW-0808">Transferase</keyword>
<keyword evidence="6" id="KW-0833">Ubl conjugation pathway</keyword>
<feature type="transmembrane region" description="Helical" evidence="10">
    <location>
        <begin position="90"/>
        <end position="106"/>
    </location>
</feature>
<evidence type="ECO:0000259" key="11">
    <source>
        <dbReference type="PROSITE" id="PS51292"/>
    </source>
</evidence>
<dbReference type="GO" id="GO:0016020">
    <property type="term" value="C:membrane"/>
    <property type="evidence" value="ECO:0007669"/>
    <property type="project" value="UniProtKB-SubCell"/>
</dbReference>
<dbReference type="GO" id="GO:0008270">
    <property type="term" value="F:zinc ion binding"/>
    <property type="evidence" value="ECO:0007669"/>
    <property type="project" value="UniProtKB-KW"/>
</dbReference>
<evidence type="ECO:0000256" key="10">
    <source>
        <dbReference type="SAM" id="Phobius"/>
    </source>
</evidence>
<organism evidence="12 13">
    <name type="scientific">Blepharisma stoltei</name>
    <dbReference type="NCBI Taxonomy" id="1481888"/>
    <lineage>
        <taxon>Eukaryota</taxon>
        <taxon>Sar</taxon>
        <taxon>Alveolata</taxon>
        <taxon>Ciliophora</taxon>
        <taxon>Postciliodesmatophora</taxon>
        <taxon>Heterotrichea</taxon>
        <taxon>Heterotrichida</taxon>
        <taxon>Blepharismidae</taxon>
        <taxon>Blepharisma</taxon>
    </lineage>
</organism>
<reference evidence="12" key="1">
    <citation type="submission" date="2021-09" db="EMBL/GenBank/DDBJ databases">
        <authorList>
            <consortium name="AG Swart"/>
            <person name="Singh M."/>
            <person name="Singh A."/>
            <person name="Seah K."/>
            <person name="Emmerich C."/>
        </authorList>
    </citation>
    <scope>NUCLEOTIDE SEQUENCE</scope>
    <source>
        <strain evidence="12">ATCC30299</strain>
    </source>
</reference>
<evidence type="ECO:0000256" key="5">
    <source>
        <dbReference type="ARBA" id="ARBA00022771"/>
    </source>
</evidence>
<dbReference type="PANTHER" id="PTHR46065:SF3">
    <property type="entry name" value="FI20425P1"/>
    <property type="match status" value="1"/>
</dbReference>
<protein>
    <recommendedName>
        <fullName evidence="11">RING-CH-type domain-containing protein</fullName>
    </recommendedName>
</protein>
<dbReference type="InterPro" id="IPR011016">
    <property type="entry name" value="Znf_RING-CH"/>
</dbReference>
<keyword evidence="7" id="KW-0862">Zinc</keyword>
<feature type="domain" description="RING-CH-type" evidence="11">
    <location>
        <begin position="1"/>
        <end position="72"/>
    </location>
</feature>
<keyword evidence="3 10" id="KW-0812">Transmembrane</keyword>
<keyword evidence="13" id="KW-1185">Reference proteome</keyword>
<dbReference type="SMART" id="SM00744">
    <property type="entry name" value="RINGv"/>
    <property type="match status" value="1"/>
</dbReference>
<keyword evidence="8 10" id="KW-1133">Transmembrane helix</keyword>
<evidence type="ECO:0000256" key="6">
    <source>
        <dbReference type="ARBA" id="ARBA00022786"/>
    </source>
</evidence>
<proteinExistence type="predicted"/>
<evidence type="ECO:0000256" key="8">
    <source>
        <dbReference type="ARBA" id="ARBA00022989"/>
    </source>
</evidence>
<dbReference type="PANTHER" id="PTHR46065">
    <property type="entry name" value="E3 UBIQUITIN-PROTEIN LIGASE MARCH 2/3 FAMILY MEMBER"/>
    <property type="match status" value="1"/>
</dbReference>
<comment type="subcellular location">
    <subcellularLocation>
        <location evidence="1">Membrane</location>
        <topology evidence="1">Multi-pass membrane protein</topology>
    </subcellularLocation>
</comment>